<dbReference type="InterPro" id="IPR011701">
    <property type="entry name" value="MFS"/>
</dbReference>
<feature type="transmembrane region" description="Helical" evidence="7">
    <location>
        <begin position="292"/>
        <end position="313"/>
    </location>
</feature>
<comment type="subcellular location">
    <subcellularLocation>
        <location evidence="1">Membrane</location>
        <topology evidence="1">Multi-pass membrane protein</topology>
    </subcellularLocation>
</comment>
<keyword evidence="3 7" id="KW-0812">Transmembrane</keyword>
<dbReference type="PANTHER" id="PTHR43791">
    <property type="entry name" value="PERMEASE-RELATED"/>
    <property type="match status" value="1"/>
</dbReference>
<evidence type="ECO:0000256" key="4">
    <source>
        <dbReference type="ARBA" id="ARBA00022989"/>
    </source>
</evidence>
<keyword evidence="5 7" id="KW-0472">Membrane</keyword>
<dbReference type="Gene3D" id="1.20.1250.20">
    <property type="entry name" value="MFS general substrate transporter like domains"/>
    <property type="match status" value="1"/>
</dbReference>
<gene>
    <name evidence="8" type="ORF">PCG10_006348</name>
</gene>
<dbReference type="Pfam" id="PF07690">
    <property type="entry name" value="MFS_1"/>
    <property type="match status" value="1"/>
</dbReference>
<evidence type="ECO:0000256" key="5">
    <source>
        <dbReference type="ARBA" id="ARBA00023136"/>
    </source>
</evidence>
<feature type="transmembrane region" description="Helical" evidence="7">
    <location>
        <begin position="62"/>
        <end position="79"/>
    </location>
</feature>
<dbReference type="EMBL" id="JAAOZQ010000041">
    <property type="protein sequence ID" value="KAF7523821.1"/>
    <property type="molecule type" value="Genomic_DNA"/>
</dbReference>
<evidence type="ECO:0000313" key="9">
    <source>
        <dbReference type="Proteomes" id="UP000701341"/>
    </source>
</evidence>
<dbReference type="AlphaFoldDB" id="A0A9P5L473"/>
<feature type="transmembrane region" description="Helical" evidence="7">
    <location>
        <begin position="95"/>
        <end position="113"/>
    </location>
</feature>
<keyword evidence="9" id="KW-1185">Reference proteome</keyword>
<keyword evidence="4 7" id="KW-1133">Transmembrane helix</keyword>
<evidence type="ECO:0000256" key="3">
    <source>
        <dbReference type="ARBA" id="ARBA00022692"/>
    </source>
</evidence>
<organism evidence="8 9">
    <name type="scientific">Penicillium crustosum</name>
    <name type="common">Blue mold fungus</name>
    <dbReference type="NCBI Taxonomy" id="36656"/>
    <lineage>
        <taxon>Eukaryota</taxon>
        <taxon>Fungi</taxon>
        <taxon>Dikarya</taxon>
        <taxon>Ascomycota</taxon>
        <taxon>Pezizomycotina</taxon>
        <taxon>Eurotiomycetes</taxon>
        <taxon>Eurotiomycetidae</taxon>
        <taxon>Eurotiales</taxon>
        <taxon>Aspergillaceae</taxon>
        <taxon>Penicillium</taxon>
    </lineage>
</organism>
<keyword evidence="2" id="KW-0813">Transport</keyword>
<dbReference type="GO" id="GO:0016020">
    <property type="term" value="C:membrane"/>
    <property type="evidence" value="ECO:0007669"/>
    <property type="project" value="UniProtKB-SubCell"/>
</dbReference>
<proteinExistence type="predicted"/>
<dbReference type="Proteomes" id="UP000701341">
    <property type="component" value="Unassembled WGS sequence"/>
</dbReference>
<comment type="caution">
    <text evidence="8">The sequence shown here is derived from an EMBL/GenBank/DDBJ whole genome shotgun (WGS) entry which is preliminary data.</text>
</comment>
<dbReference type="PANTHER" id="PTHR43791:SF63">
    <property type="entry name" value="HIGH AFFINITY CYSTEINE TRANSPORTER"/>
    <property type="match status" value="1"/>
</dbReference>
<sequence length="328" mass="37114">MAVENHKSGFVAERQTSEESDNEFNTPPKLPGQFADESFKLFSKIQVTDPTPEEAKEIRKKCLWRILPFLCIGYHLMYVDKQTNWALQRFPVGKWLAGNLVVWGGITLLHIPCNSFATLFVVRFFLGVAEASIVPAFLLSMSMFFTYGEQAVMMPVMWSIGNASPITSGLLSYGVLWIDTGSFSPWKWFMVITGVLTVIFGVFVYLLFPDSPIHAKFLTPEERAKAILRIKENHSGIEQKVFKRYQFIEAIQDPKTWLFFLHAWSQEMANGITNQYSLIIKSFGFTVLQTTLLGTVSGAVSFVSLMTAAITLYNTKVSQARTFDMSMD</sequence>
<evidence type="ECO:0000256" key="1">
    <source>
        <dbReference type="ARBA" id="ARBA00004141"/>
    </source>
</evidence>
<dbReference type="GO" id="GO:0022857">
    <property type="term" value="F:transmembrane transporter activity"/>
    <property type="evidence" value="ECO:0007669"/>
    <property type="project" value="InterPro"/>
</dbReference>
<feature type="transmembrane region" description="Helical" evidence="7">
    <location>
        <begin position="156"/>
        <end position="176"/>
    </location>
</feature>
<feature type="transmembrane region" description="Helical" evidence="7">
    <location>
        <begin position="188"/>
        <end position="208"/>
    </location>
</feature>
<protein>
    <submittedName>
        <fullName evidence="8">Uncharacterized protein</fullName>
    </submittedName>
</protein>
<reference evidence="8" key="1">
    <citation type="submission" date="2020-02" db="EMBL/GenBank/DDBJ databases">
        <authorList>
            <person name="Lichtner F.J."/>
        </authorList>
    </citation>
    <scope>NUCLEOTIDE SEQUENCE</scope>
    <source>
        <strain evidence="8">G10</strain>
    </source>
</reference>
<dbReference type="InterPro" id="IPR036259">
    <property type="entry name" value="MFS_trans_sf"/>
</dbReference>
<feature type="transmembrane region" description="Helical" evidence="7">
    <location>
        <begin position="120"/>
        <end position="144"/>
    </location>
</feature>
<evidence type="ECO:0000313" key="8">
    <source>
        <dbReference type="EMBL" id="KAF7523821.1"/>
    </source>
</evidence>
<evidence type="ECO:0000256" key="2">
    <source>
        <dbReference type="ARBA" id="ARBA00022448"/>
    </source>
</evidence>
<evidence type="ECO:0000256" key="7">
    <source>
        <dbReference type="SAM" id="Phobius"/>
    </source>
</evidence>
<feature type="region of interest" description="Disordered" evidence="6">
    <location>
        <begin position="1"/>
        <end position="27"/>
    </location>
</feature>
<name>A0A9P5L473_PENCR</name>
<dbReference type="SUPFAM" id="SSF103473">
    <property type="entry name" value="MFS general substrate transporter"/>
    <property type="match status" value="1"/>
</dbReference>
<accession>A0A9P5L473</accession>
<evidence type="ECO:0000256" key="6">
    <source>
        <dbReference type="SAM" id="MobiDB-lite"/>
    </source>
</evidence>